<feature type="domain" description="T-SNARE coiled-coil homology" evidence="9">
    <location>
        <begin position="242"/>
        <end position="304"/>
    </location>
</feature>
<evidence type="ECO:0000256" key="2">
    <source>
        <dbReference type="ARBA" id="ARBA00022448"/>
    </source>
</evidence>
<dbReference type="InterPro" id="IPR000727">
    <property type="entry name" value="T_SNARE_dom"/>
</dbReference>
<dbReference type="InParanoid" id="A0A1D2VQ66"/>
<dbReference type="CDD" id="cd15859">
    <property type="entry name" value="SNARE_SYN8"/>
    <property type="match status" value="1"/>
</dbReference>
<evidence type="ECO:0000313" key="10">
    <source>
        <dbReference type="EMBL" id="ODV63739.1"/>
    </source>
</evidence>
<feature type="compositionally biased region" description="Low complexity" evidence="7">
    <location>
        <begin position="192"/>
        <end position="226"/>
    </location>
</feature>
<dbReference type="GeneID" id="30965067"/>
<dbReference type="GO" id="GO:0016020">
    <property type="term" value="C:membrane"/>
    <property type="evidence" value="ECO:0007669"/>
    <property type="project" value="UniProtKB-SubCell"/>
</dbReference>
<dbReference type="GO" id="GO:0005737">
    <property type="term" value="C:cytoplasm"/>
    <property type="evidence" value="ECO:0007669"/>
    <property type="project" value="UniProtKB-ARBA"/>
</dbReference>
<dbReference type="EMBL" id="KV454475">
    <property type="protein sequence ID" value="ODV63739.1"/>
    <property type="molecule type" value="Genomic_DNA"/>
</dbReference>
<keyword evidence="2" id="KW-0813">Transport</keyword>
<dbReference type="Gene3D" id="1.20.5.110">
    <property type="match status" value="1"/>
</dbReference>
<organism evidence="10 11">
    <name type="scientific">Ascoidea rubescens DSM 1968</name>
    <dbReference type="NCBI Taxonomy" id="1344418"/>
    <lineage>
        <taxon>Eukaryota</taxon>
        <taxon>Fungi</taxon>
        <taxon>Dikarya</taxon>
        <taxon>Ascomycota</taxon>
        <taxon>Saccharomycotina</taxon>
        <taxon>Saccharomycetes</taxon>
        <taxon>Ascoideaceae</taxon>
        <taxon>Ascoidea</taxon>
    </lineage>
</organism>
<dbReference type="PANTHER" id="PTHR12791">
    <property type="entry name" value="GOLGI SNARE BET1-RELATED"/>
    <property type="match status" value="1"/>
</dbReference>
<keyword evidence="5 8" id="KW-0472">Membrane</keyword>
<dbReference type="PROSITE" id="PS50192">
    <property type="entry name" value="T_SNARE"/>
    <property type="match status" value="1"/>
</dbReference>
<name>A0A1D2VQ66_9ASCO</name>
<feature type="transmembrane region" description="Helical" evidence="8">
    <location>
        <begin position="312"/>
        <end position="330"/>
    </location>
</feature>
<dbReference type="SUPFAM" id="SSF58038">
    <property type="entry name" value="SNARE fusion complex"/>
    <property type="match status" value="1"/>
</dbReference>
<keyword evidence="6" id="KW-0175">Coiled coil</keyword>
<evidence type="ECO:0000256" key="1">
    <source>
        <dbReference type="ARBA" id="ARBA00004167"/>
    </source>
</evidence>
<feature type="coiled-coil region" evidence="6">
    <location>
        <begin position="280"/>
        <end position="307"/>
    </location>
</feature>
<dbReference type="Proteomes" id="UP000095038">
    <property type="component" value="Unassembled WGS sequence"/>
</dbReference>
<dbReference type="STRING" id="1344418.A0A1D2VQ66"/>
<gene>
    <name evidence="10" type="ORF">ASCRUDRAFT_67813</name>
</gene>
<dbReference type="GO" id="GO:0012505">
    <property type="term" value="C:endomembrane system"/>
    <property type="evidence" value="ECO:0007669"/>
    <property type="project" value="UniProtKB-ARBA"/>
</dbReference>
<dbReference type="Pfam" id="PF05739">
    <property type="entry name" value="SNARE"/>
    <property type="match status" value="1"/>
</dbReference>
<sequence length="331" mass="37981">MTNLQLSQITLLIEECNIIIEERNNIKKLNISPSLNDNNDLISILNKILINLRTFENNLIISYTNVNSSSNNNSNYQNLNQLKEEFYAKVFDYNLIIKTLIKQTSDNNNSNNSNNNNLENLDSLINLNDYLFDKKELPIVQNILKKKSVRFKDNLIEDDPVTFNQPYKDSPAKGIYKDNYSRNIDTSTSGTNDNRNSGDNDNYNNNDNELFTDSSSTASLDSSTSSEGFGSIANHQLFAQQQQLLTVQDDRLDSLAESVRRQRELGLTINDELDSQLVILNDVESLMDNSQRRLSKARNNLRRFSRKLKENGQWVLILMLIIVLLLLLLIF</sequence>
<keyword evidence="3 8" id="KW-0812">Transmembrane</keyword>
<feature type="region of interest" description="Disordered" evidence="7">
    <location>
        <begin position="160"/>
        <end position="227"/>
    </location>
</feature>
<evidence type="ECO:0000256" key="6">
    <source>
        <dbReference type="SAM" id="Coils"/>
    </source>
</evidence>
<keyword evidence="4 8" id="KW-1133">Transmembrane helix</keyword>
<evidence type="ECO:0000256" key="7">
    <source>
        <dbReference type="SAM" id="MobiDB-lite"/>
    </source>
</evidence>
<evidence type="ECO:0000256" key="4">
    <source>
        <dbReference type="ARBA" id="ARBA00022989"/>
    </source>
</evidence>
<evidence type="ECO:0000259" key="9">
    <source>
        <dbReference type="PROSITE" id="PS50192"/>
    </source>
</evidence>
<dbReference type="AlphaFoldDB" id="A0A1D2VQ66"/>
<keyword evidence="11" id="KW-1185">Reference proteome</keyword>
<feature type="compositionally biased region" description="Polar residues" evidence="7">
    <location>
        <begin position="181"/>
        <end position="191"/>
    </location>
</feature>
<reference evidence="11" key="1">
    <citation type="submission" date="2016-05" db="EMBL/GenBank/DDBJ databases">
        <title>Comparative genomics of biotechnologically important yeasts.</title>
        <authorList>
            <consortium name="DOE Joint Genome Institute"/>
            <person name="Riley R."/>
            <person name="Haridas S."/>
            <person name="Wolfe K.H."/>
            <person name="Lopes M.R."/>
            <person name="Hittinger C.T."/>
            <person name="Goker M."/>
            <person name="Salamov A."/>
            <person name="Wisecaver J."/>
            <person name="Long T.M."/>
            <person name="Aerts A.L."/>
            <person name="Barry K."/>
            <person name="Choi C."/>
            <person name="Clum A."/>
            <person name="Coughlan A.Y."/>
            <person name="Deshpande S."/>
            <person name="Douglass A.P."/>
            <person name="Hanson S.J."/>
            <person name="Klenk H.-P."/>
            <person name="Labutti K."/>
            <person name="Lapidus A."/>
            <person name="Lindquist E."/>
            <person name="Lipzen A."/>
            <person name="Meier-Kolthoff J.P."/>
            <person name="Ohm R.A."/>
            <person name="Otillar R.P."/>
            <person name="Pangilinan J."/>
            <person name="Peng Y."/>
            <person name="Rokas A."/>
            <person name="Rosa C.A."/>
            <person name="Scheuner C."/>
            <person name="Sibirny A.A."/>
            <person name="Slot J.C."/>
            <person name="Stielow J.B."/>
            <person name="Sun H."/>
            <person name="Kurtzman C.P."/>
            <person name="Blackwell M."/>
            <person name="Grigoriev I.V."/>
            <person name="Jeffries T.W."/>
        </authorList>
    </citation>
    <scope>NUCLEOTIDE SEQUENCE [LARGE SCALE GENOMIC DNA]</scope>
    <source>
        <strain evidence="11">DSM 1968</strain>
    </source>
</reference>
<dbReference type="RefSeq" id="XP_020050046.1">
    <property type="nucleotide sequence ID" value="XM_020191431.1"/>
</dbReference>
<evidence type="ECO:0000256" key="8">
    <source>
        <dbReference type="SAM" id="Phobius"/>
    </source>
</evidence>
<evidence type="ECO:0000256" key="5">
    <source>
        <dbReference type="ARBA" id="ARBA00023136"/>
    </source>
</evidence>
<protein>
    <recommendedName>
        <fullName evidence="9">t-SNARE coiled-coil homology domain-containing protein</fullName>
    </recommendedName>
</protein>
<comment type="subcellular location">
    <subcellularLocation>
        <location evidence="1">Membrane</location>
        <topology evidence="1">Single-pass membrane protein</topology>
    </subcellularLocation>
</comment>
<dbReference type="SMART" id="SM00397">
    <property type="entry name" value="t_SNARE"/>
    <property type="match status" value="1"/>
</dbReference>
<evidence type="ECO:0000313" key="11">
    <source>
        <dbReference type="Proteomes" id="UP000095038"/>
    </source>
</evidence>
<dbReference type="OrthoDB" id="244190at2759"/>
<proteinExistence type="predicted"/>
<evidence type="ECO:0000256" key="3">
    <source>
        <dbReference type="ARBA" id="ARBA00022692"/>
    </source>
</evidence>
<accession>A0A1D2VQ66</accession>